<feature type="transmembrane region" description="Helical" evidence="5">
    <location>
        <begin position="103"/>
        <end position="126"/>
    </location>
</feature>
<feature type="transmembrane region" description="Helical" evidence="5">
    <location>
        <begin position="146"/>
        <end position="165"/>
    </location>
</feature>
<dbReference type="GO" id="GO:0016020">
    <property type="term" value="C:membrane"/>
    <property type="evidence" value="ECO:0007669"/>
    <property type="project" value="UniProtKB-SubCell"/>
</dbReference>
<reference evidence="7 8" key="1">
    <citation type="submission" date="2019-11" db="EMBL/GenBank/DDBJ databases">
        <authorList>
            <person name="Li J."/>
        </authorList>
    </citation>
    <scope>NUCLEOTIDE SEQUENCE [LARGE SCALE GENOMIC DNA]</scope>
    <source>
        <strain evidence="7 8">MF47</strain>
    </source>
</reference>
<sequence>MTHIASASGKPTASGAVEGQLRGNMGVRELVFTALAFNAPLAAVAGFVPVIAGFEIGFGSPLLFPAMGLLLLVFSVGLNAMAVRMERPGAFYSYIARGLGRPAGLAAAFCAVLTYAALAAGIFILLGLAAGDFAHGVLGIVDAGPWWVWGLIGWLAVTALTLLNIEVSAKVLGIAMLFEVVIVAVWNLMVFSDGGPDGRGVDVLGNVFNGSIALPLLFVALCMTGFESLQVFREETRDAERTVPRATYIFLIVLAVGYGLTTYIYVIAQGSSEALAAGAANPTGTFLGSIEHYVGSVASDAASLFLVTSAFACALAIQNIVSRYLYALGRDRVVPGVLGRVNERHGSPVVASLVGGVGVLVIFLIPVVNDADAVASYAALSGLGIYGILLLWAVTSVAVLVFFRRSSVSDIGLWRSVVAPLASLVGLVAVSWLATAHLGDVVGNLALARGVLIFTGAVALAGFVLALRWRRVDPDIYARIGRQDA</sequence>
<comment type="subcellular location">
    <subcellularLocation>
        <location evidence="1">Membrane</location>
        <topology evidence="1">Multi-pass membrane protein</topology>
    </subcellularLocation>
</comment>
<dbReference type="KEGG" id="aef:GEV26_03905"/>
<evidence type="ECO:0000256" key="3">
    <source>
        <dbReference type="ARBA" id="ARBA00022989"/>
    </source>
</evidence>
<dbReference type="RefSeq" id="WP_153651846.1">
    <property type="nucleotide sequence ID" value="NZ_CP045737.1"/>
</dbReference>
<keyword evidence="2 5" id="KW-0812">Transmembrane</keyword>
<protein>
    <submittedName>
        <fullName evidence="7">Amino acid permease</fullName>
    </submittedName>
</protein>
<gene>
    <name evidence="7" type="ORF">GEV26_03905</name>
</gene>
<proteinExistence type="predicted"/>
<dbReference type="PIRSF" id="PIRSF006060">
    <property type="entry name" value="AA_transporter"/>
    <property type="match status" value="1"/>
</dbReference>
<keyword evidence="3 5" id="KW-1133">Transmembrane helix</keyword>
<evidence type="ECO:0000256" key="1">
    <source>
        <dbReference type="ARBA" id="ARBA00004141"/>
    </source>
</evidence>
<dbReference type="AlphaFoldDB" id="A0A5Q2MJV1"/>
<evidence type="ECO:0000256" key="2">
    <source>
        <dbReference type="ARBA" id="ARBA00022692"/>
    </source>
</evidence>
<dbReference type="Proteomes" id="UP000392064">
    <property type="component" value="Chromosome"/>
</dbReference>
<feature type="transmembrane region" description="Helical" evidence="5">
    <location>
        <begin position="247"/>
        <end position="268"/>
    </location>
</feature>
<dbReference type="InterPro" id="IPR004841">
    <property type="entry name" value="AA-permease/SLC12A_dom"/>
</dbReference>
<feature type="transmembrane region" description="Helical" evidence="5">
    <location>
        <begin position="62"/>
        <end position="82"/>
    </location>
</feature>
<dbReference type="EMBL" id="CP045737">
    <property type="protein sequence ID" value="QGG40575.1"/>
    <property type="molecule type" value="Genomic_DNA"/>
</dbReference>
<evidence type="ECO:0000313" key="7">
    <source>
        <dbReference type="EMBL" id="QGG40575.1"/>
    </source>
</evidence>
<evidence type="ECO:0000256" key="5">
    <source>
        <dbReference type="SAM" id="Phobius"/>
    </source>
</evidence>
<feature type="transmembrane region" description="Helical" evidence="5">
    <location>
        <begin position="301"/>
        <end position="326"/>
    </location>
</feature>
<feature type="transmembrane region" description="Helical" evidence="5">
    <location>
        <begin position="203"/>
        <end position="226"/>
    </location>
</feature>
<feature type="transmembrane region" description="Helical" evidence="5">
    <location>
        <begin position="347"/>
        <end position="368"/>
    </location>
</feature>
<feature type="transmembrane region" description="Helical" evidence="5">
    <location>
        <begin position="374"/>
        <end position="401"/>
    </location>
</feature>
<evidence type="ECO:0000313" key="8">
    <source>
        <dbReference type="Proteomes" id="UP000392064"/>
    </source>
</evidence>
<accession>A0A5Q2MJV1</accession>
<dbReference type="InterPro" id="IPR050367">
    <property type="entry name" value="APC_superfamily"/>
</dbReference>
<dbReference type="Pfam" id="PF00324">
    <property type="entry name" value="AA_permease"/>
    <property type="match status" value="1"/>
</dbReference>
<feature type="transmembrane region" description="Helical" evidence="5">
    <location>
        <begin position="446"/>
        <end position="467"/>
    </location>
</feature>
<evidence type="ECO:0000256" key="4">
    <source>
        <dbReference type="ARBA" id="ARBA00023136"/>
    </source>
</evidence>
<keyword evidence="4 5" id="KW-0472">Membrane</keyword>
<feature type="transmembrane region" description="Helical" evidence="5">
    <location>
        <begin position="30"/>
        <end position="56"/>
    </location>
</feature>
<name>A0A5Q2MJV1_9ACTN</name>
<keyword evidence="8" id="KW-1185">Reference proteome</keyword>
<dbReference type="Gene3D" id="1.20.1740.10">
    <property type="entry name" value="Amino acid/polyamine transporter I"/>
    <property type="match status" value="1"/>
</dbReference>
<dbReference type="PANTHER" id="PTHR42770">
    <property type="entry name" value="AMINO ACID TRANSPORTER-RELATED"/>
    <property type="match status" value="1"/>
</dbReference>
<dbReference type="GO" id="GO:0055085">
    <property type="term" value="P:transmembrane transport"/>
    <property type="evidence" value="ECO:0007669"/>
    <property type="project" value="InterPro"/>
</dbReference>
<organism evidence="7 8">
    <name type="scientific">Aeromicrobium yanjiei</name>
    <dbReference type="NCBI Taxonomy" id="2662028"/>
    <lineage>
        <taxon>Bacteria</taxon>
        <taxon>Bacillati</taxon>
        <taxon>Actinomycetota</taxon>
        <taxon>Actinomycetes</taxon>
        <taxon>Propionibacteriales</taxon>
        <taxon>Nocardioidaceae</taxon>
        <taxon>Aeromicrobium</taxon>
    </lineage>
</organism>
<feature type="transmembrane region" description="Helical" evidence="5">
    <location>
        <begin position="413"/>
        <end position="434"/>
    </location>
</feature>
<dbReference type="PANTHER" id="PTHR42770:SF16">
    <property type="entry name" value="AMINO ACID PERMEASE"/>
    <property type="match status" value="1"/>
</dbReference>
<feature type="domain" description="Amino acid permease/ SLC12A" evidence="6">
    <location>
        <begin position="56"/>
        <end position="431"/>
    </location>
</feature>
<evidence type="ECO:0000259" key="6">
    <source>
        <dbReference type="Pfam" id="PF00324"/>
    </source>
</evidence>
<feature type="transmembrane region" description="Helical" evidence="5">
    <location>
        <begin position="172"/>
        <end position="191"/>
    </location>
</feature>